<dbReference type="Proteomes" id="UP001198242">
    <property type="component" value="Unassembled WGS sequence"/>
</dbReference>
<proteinExistence type="predicted"/>
<keyword evidence="2" id="KW-1185">Reference proteome</keyword>
<gene>
    <name evidence="1" type="ORF">LKE05_07985</name>
</gene>
<name>A0AAE3J9S4_9FIRM</name>
<protein>
    <submittedName>
        <fullName evidence="1">Uncharacterized protein</fullName>
    </submittedName>
</protein>
<reference evidence="1 2" key="1">
    <citation type="submission" date="2021-10" db="EMBL/GenBank/DDBJ databases">
        <title>Anaerobic single-cell dispensing facilitates the cultivation of human gut bacteria.</title>
        <authorList>
            <person name="Afrizal A."/>
        </authorList>
    </citation>
    <scope>NUCLEOTIDE SEQUENCE [LARGE SCALE GENOMIC DNA]</scope>
    <source>
        <strain evidence="1 2">CLA-AA-H232</strain>
    </source>
</reference>
<accession>A0AAE3J9S4</accession>
<organism evidence="1 2">
    <name type="scientific">Hominilimicola fabiformis</name>
    <dbReference type="NCBI Taxonomy" id="2885356"/>
    <lineage>
        <taxon>Bacteria</taxon>
        <taxon>Bacillati</taxon>
        <taxon>Bacillota</taxon>
        <taxon>Clostridia</taxon>
        <taxon>Eubacteriales</taxon>
        <taxon>Oscillospiraceae</taxon>
        <taxon>Hominilimicola</taxon>
    </lineage>
</organism>
<sequence>MSSNKISYYTSAFAFIDVLGTSNAMQNEKDCSFLNTMNNMYKSAIHIAPYCIDPKIKHKIFSDNIVFERIIKSNDDPIQIALQLIEFLAIIQEFFSDNNKLIRGGVTIGQSYLSDNLVLGPALLETYELESKKAIYPRILISDTIISKLNSNNYNSKLIKKDRDNKYFIDYLKTRTKNYDYIKNKINNYISFLEKELSNETDTRIKAKLLWSINYCKERLKELMNN</sequence>
<comment type="caution">
    <text evidence="1">The sequence shown here is derived from an EMBL/GenBank/DDBJ whole genome shotgun (WGS) entry which is preliminary data.</text>
</comment>
<dbReference type="AlphaFoldDB" id="A0AAE3J9S4"/>
<dbReference type="RefSeq" id="WP_308456474.1">
    <property type="nucleotide sequence ID" value="NZ_JAJEQM010000010.1"/>
</dbReference>
<evidence type="ECO:0000313" key="2">
    <source>
        <dbReference type="Proteomes" id="UP001198242"/>
    </source>
</evidence>
<dbReference type="EMBL" id="JAJEQM010000010">
    <property type="protein sequence ID" value="MCC2210726.1"/>
    <property type="molecule type" value="Genomic_DNA"/>
</dbReference>
<evidence type="ECO:0000313" key="1">
    <source>
        <dbReference type="EMBL" id="MCC2210726.1"/>
    </source>
</evidence>